<evidence type="ECO:0000256" key="1">
    <source>
        <dbReference type="SAM" id="Phobius"/>
    </source>
</evidence>
<accession>A9KGX2</accession>
<dbReference type="Gene3D" id="3.30.70.1070">
    <property type="entry name" value="Sporulation related repeat"/>
    <property type="match status" value="1"/>
</dbReference>
<keyword evidence="1" id="KW-0812">Transmembrane</keyword>
<dbReference type="GO" id="GO:0042834">
    <property type="term" value="F:peptidoglycan binding"/>
    <property type="evidence" value="ECO:0007669"/>
    <property type="project" value="InterPro"/>
</dbReference>
<dbReference type="Proteomes" id="UP000008555">
    <property type="component" value="Chromosome"/>
</dbReference>
<dbReference type="RefSeq" id="WP_011997391.1">
    <property type="nucleotide sequence ID" value="NC_009727.1"/>
</dbReference>
<name>A9KGX2_COXBN</name>
<keyword evidence="1" id="KW-0472">Membrane</keyword>
<keyword evidence="1" id="KW-1133">Transmembrane helix</keyword>
<dbReference type="InterPro" id="IPR036680">
    <property type="entry name" value="SPOR-like_sf"/>
</dbReference>
<protein>
    <recommendedName>
        <fullName evidence="4">SPOR domain-containing protein</fullName>
    </recommendedName>
</protein>
<dbReference type="KEGG" id="cbd:CBUD_2053"/>
<evidence type="ECO:0008006" key="4">
    <source>
        <dbReference type="Google" id="ProtNLM"/>
    </source>
</evidence>
<organism evidence="2 3">
    <name type="scientific">Coxiella burnetii (strain Dugway 5J108-111)</name>
    <dbReference type="NCBI Taxonomy" id="434922"/>
    <lineage>
        <taxon>Bacteria</taxon>
        <taxon>Pseudomonadati</taxon>
        <taxon>Pseudomonadota</taxon>
        <taxon>Gammaproteobacteria</taxon>
        <taxon>Legionellales</taxon>
        <taxon>Coxiellaceae</taxon>
        <taxon>Coxiella</taxon>
    </lineage>
</organism>
<evidence type="ECO:0000313" key="3">
    <source>
        <dbReference type="Proteomes" id="UP000008555"/>
    </source>
</evidence>
<feature type="transmembrane region" description="Helical" evidence="1">
    <location>
        <begin position="205"/>
        <end position="225"/>
    </location>
</feature>
<evidence type="ECO:0000313" key="2">
    <source>
        <dbReference type="EMBL" id="ABS77767.1"/>
    </source>
</evidence>
<dbReference type="EMBL" id="CP000733">
    <property type="protein sequence ID" value="ABS77767.1"/>
    <property type="molecule type" value="Genomic_DNA"/>
</dbReference>
<dbReference type="HOGENOM" id="CLU_628090_0_0_6"/>
<dbReference type="AlphaFoldDB" id="A9KGX2"/>
<reference evidence="2 3" key="1">
    <citation type="journal article" date="2009" name="Infect. Immun.">
        <title>Comparative genomics reveal extensive transposon-mediated genomic plasticity and diversity among potential effector proteins within the genus Coxiella.</title>
        <authorList>
            <person name="Beare P.A."/>
            <person name="Unsworth N."/>
            <person name="Andoh M."/>
            <person name="Voth D.E."/>
            <person name="Omsland A."/>
            <person name="Gilk S.D."/>
            <person name="Williams K.P."/>
            <person name="Sobral B.W."/>
            <person name="Kupko J.J.III."/>
            <person name="Porcella S.F."/>
            <person name="Samuel J.E."/>
            <person name="Heinzen R.A."/>
        </authorList>
    </citation>
    <scope>NUCLEOTIDE SEQUENCE [LARGE SCALE GENOMIC DNA]</scope>
    <source>
        <strain evidence="2 3">Dugway 5J108-111</strain>
    </source>
</reference>
<sequence>MPTLVKDDGTPFALQAYREVLIGDRASVYKRIRLLAERHGHFVHILKRYTDHYEIAFSPQPGYLLGESIKHYFGWAQNLIFCERLPHRPELLLVVIREGRVYLDSLVLANKVAAKLMPLLSDTQPYQIVTSGEVPIQQSSDEKEVFVPPPDLVDSFEELNEPLFPRLPAISSLQLLPLSLVLKTSEINNGLPGGKSCGSFFSKKIAVFLISLLMIFIGAGVGFWFNPFSKLGRLAEITSPFTPDHICAYQQKYLTLVKQYKIAKIERQLLDEKVAIAAARKRLADLNIPSSQNKRVIKNITPLNRDEQAEPYTLDEILLLELPPTNYSIRIKDSYDKQSLITFAKNNALAKDAIYYSYFHNRKKWYVLLYNYYHSKMDAHDAALKLLKKIKTEHIEIINLSLIQSKIKSRKNRVNSSFLKGGELGFSPQAEMKLQR</sequence>
<proteinExistence type="predicted"/>
<gene>
    <name evidence="2" type="ordered locus">CBUD_2053</name>
</gene>